<reference evidence="1 2" key="1">
    <citation type="submission" date="2018-07" db="EMBL/GenBank/DDBJ databases">
        <authorList>
            <person name="Dixon J."/>
            <person name="Knudsen H.R."/>
            <person name="Rock W."/>
            <person name="Scott A.N."/>
            <person name="Walsdorf S.L."/>
            <person name="Layton S.R."/>
            <person name="Nayek S."/>
            <person name="Kim T."/>
            <person name="Hughes L.E."/>
            <person name="Garlena R.A."/>
            <person name="Russell D.A."/>
            <person name="Pope W.H."/>
            <person name="Jacobs-Sera D."/>
            <person name="Hatfull G.F."/>
        </authorList>
    </citation>
    <scope>NUCLEOTIDE SEQUENCE [LARGE SCALE GENOMIC DNA]</scope>
</reference>
<name>A0A345ME06_9CAUD</name>
<sequence length="169" mass="18938">MIIVGTGHRPEKITDRDWLLEQITYVYMLAGAEKVIQGCAAGADLLLARVAYVMGIPYVAAKPWENHKARMGGSSGFKNEDAVVYDKMIKYASEVVNVTGEIDYPGPWAYFRRNEWMVDQITPETGIVLAVWDGTPSGTSHCLEYAKKKGIRVFQLDPKNNKVIGWLKQ</sequence>
<dbReference type="Proteomes" id="UP000259914">
    <property type="component" value="Segment"/>
</dbReference>
<dbReference type="Gene3D" id="3.40.50.450">
    <property type="match status" value="1"/>
</dbReference>
<accession>A0A345ME06</accession>
<proteinExistence type="predicted"/>
<protein>
    <submittedName>
        <fullName evidence="1">DprA-like ssDNA binding protein</fullName>
    </submittedName>
</protein>
<evidence type="ECO:0000313" key="2">
    <source>
        <dbReference type="Proteomes" id="UP000259914"/>
    </source>
</evidence>
<dbReference type="EMBL" id="MH590589">
    <property type="protein sequence ID" value="AXH68787.1"/>
    <property type="molecule type" value="Genomic_DNA"/>
</dbReference>
<gene>
    <name evidence="1" type="primary">75</name>
    <name evidence="1" type="ORF">SEA_SPARKLEGODDESS_75</name>
</gene>
<dbReference type="SUPFAM" id="SSF102405">
    <property type="entry name" value="MCP/YpsA-like"/>
    <property type="match status" value="1"/>
</dbReference>
<organism evidence="1 2">
    <name type="scientific">Streptomyces phage SparkleGoddess</name>
    <dbReference type="NCBI Taxonomy" id="2283305"/>
    <lineage>
        <taxon>Viruses</taxon>
        <taxon>Duplodnaviria</taxon>
        <taxon>Heunggongvirae</taxon>
        <taxon>Uroviricota</taxon>
        <taxon>Caudoviricetes</taxon>
        <taxon>Stanwilliamsviridae</taxon>
        <taxon>Loccivirinae</taxon>
        <taxon>Gilsonvirus</taxon>
        <taxon>Gilsonvirus comrade</taxon>
    </lineage>
</organism>
<evidence type="ECO:0000313" key="1">
    <source>
        <dbReference type="EMBL" id="AXH68787.1"/>
    </source>
</evidence>